<gene>
    <name evidence="1" type="ORF">K461DRAFT_265232</name>
</gene>
<sequence length="134" mass="15545">MAMLAERCVMQTFPDYMVEPLSGPPSPHDSLISDPAVDDFSIPSVECFLKDPNIQTALDIARNCETEVDFRVWEFLESNISQIWSKLQCQPDSYILKKDEFAVFNFFVYRFQGSNITEKAIARFWQNYTSPRID</sequence>
<dbReference type="EMBL" id="ML996082">
    <property type="protein sequence ID" value="KAF2155715.1"/>
    <property type="molecule type" value="Genomic_DNA"/>
</dbReference>
<keyword evidence="2" id="KW-1185">Reference proteome</keyword>
<dbReference type="Proteomes" id="UP000799439">
    <property type="component" value="Unassembled WGS sequence"/>
</dbReference>
<proteinExistence type="predicted"/>
<name>A0A9P4MI90_9PEZI</name>
<protein>
    <submittedName>
        <fullName evidence="1">Uncharacterized protein</fullName>
    </submittedName>
</protein>
<evidence type="ECO:0000313" key="1">
    <source>
        <dbReference type="EMBL" id="KAF2155715.1"/>
    </source>
</evidence>
<dbReference type="AlphaFoldDB" id="A0A9P4MI90"/>
<evidence type="ECO:0000313" key="2">
    <source>
        <dbReference type="Proteomes" id="UP000799439"/>
    </source>
</evidence>
<organism evidence="1 2">
    <name type="scientific">Myriangium duriaei CBS 260.36</name>
    <dbReference type="NCBI Taxonomy" id="1168546"/>
    <lineage>
        <taxon>Eukaryota</taxon>
        <taxon>Fungi</taxon>
        <taxon>Dikarya</taxon>
        <taxon>Ascomycota</taxon>
        <taxon>Pezizomycotina</taxon>
        <taxon>Dothideomycetes</taxon>
        <taxon>Dothideomycetidae</taxon>
        <taxon>Myriangiales</taxon>
        <taxon>Myriangiaceae</taxon>
        <taxon>Myriangium</taxon>
    </lineage>
</organism>
<accession>A0A9P4MI90</accession>
<reference evidence="1" key="1">
    <citation type="journal article" date="2020" name="Stud. Mycol.">
        <title>101 Dothideomycetes genomes: a test case for predicting lifestyles and emergence of pathogens.</title>
        <authorList>
            <person name="Haridas S."/>
            <person name="Albert R."/>
            <person name="Binder M."/>
            <person name="Bloem J."/>
            <person name="Labutti K."/>
            <person name="Salamov A."/>
            <person name="Andreopoulos B."/>
            <person name="Baker S."/>
            <person name="Barry K."/>
            <person name="Bills G."/>
            <person name="Bluhm B."/>
            <person name="Cannon C."/>
            <person name="Castanera R."/>
            <person name="Culley D."/>
            <person name="Daum C."/>
            <person name="Ezra D."/>
            <person name="Gonzalez J."/>
            <person name="Henrissat B."/>
            <person name="Kuo A."/>
            <person name="Liang C."/>
            <person name="Lipzen A."/>
            <person name="Lutzoni F."/>
            <person name="Magnuson J."/>
            <person name="Mondo S."/>
            <person name="Nolan M."/>
            <person name="Ohm R."/>
            <person name="Pangilinan J."/>
            <person name="Park H.-J."/>
            <person name="Ramirez L."/>
            <person name="Alfaro M."/>
            <person name="Sun H."/>
            <person name="Tritt A."/>
            <person name="Yoshinaga Y."/>
            <person name="Zwiers L.-H."/>
            <person name="Turgeon B."/>
            <person name="Goodwin S."/>
            <person name="Spatafora J."/>
            <person name="Crous P."/>
            <person name="Grigoriev I."/>
        </authorList>
    </citation>
    <scope>NUCLEOTIDE SEQUENCE</scope>
    <source>
        <strain evidence="1">CBS 260.36</strain>
    </source>
</reference>
<dbReference type="OrthoDB" id="5302289at2759"/>
<comment type="caution">
    <text evidence="1">The sequence shown here is derived from an EMBL/GenBank/DDBJ whole genome shotgun (WGS) entry which is preliminary data.</text>
</comment>